<accession>A0A7V7TGT1</accession>
<dbReference type="RefSeq" id="WP_102426289.1">
    <property type="nucleotide sequence ID" value="NZ_AP025465.1"/>
</dbReference>
<dbReference type="GeneID" id="77341727"/>
<name>A0A7V7TGT1_9VIBR</name>
<comment type="caution">
    <text evidence="1">The sequence shown here is derived from an EMBL/GenBank/DDBJ whole genome shotgun (WGS) entry which is preliminary data.</text>
</comment>
<sequence>MSEICMMSLTRDEVAERKDYDAIKASFDDLWSSINSNENANVSICTSEGTCLFVDREQQLYNIKLGVDQKEGYVSCRVNQVEIEEVERFLHAYCTYSKSELIQLIQESNSETKSKRNSENEL</sequence>
<dbReference type="Proteomes" id="UP000423756">
    <property type="component" value="Unassembled WGS sequence"/>
</dbReference>
<protein>
    <submittedName>
        <fullName evidence="1">Uncharacterized protein</fullName>
    </submittedName>
</protein>
<evidence type="ECO:0000313" key="1">
    <source>
        <dbReference type="EMBL" id="KAB0480150.1"/>
    </source>
</evidence>
<evidence type="ECO:0000313" key="2">
    <source>
        <dbReference type="Proteomes" id="UP000423756"/>
    </source>
</evidence>
<organism evidence="1 2">
    <name type="scientific">Vibrio chagasii</name>
    <dbReference type="NCBI Taxonomy" id="170679"/>
    <lineage>
        <taxon>Bacteria</taxon>
        <taxon>Pseudomonadati</taxon>
        <taxon>Pseudomonadota</taxon>
        <taxon>Gammaproteobacteria</taxon>
        <taxon>Vibrionales</taxon>
        <taxon>Vibrionaceae</taxon>
        <taxon>Vibrio</taxon>
    </lineage>
</organism>
<dbReference type="AlphaFoldDB" id="A0A7V7TGT1"/>
<proteinExistence type="predicted"/>
<dbReference type="EMBL" id="VZPX01000016">
    <property type="protein sequence ID" value="KAB0480150.1"/>
    <property type="molecule type" value="Genomic_DNA"/>
</dbReference>
<reference evidence="1 2" key="1">
    <citation type="submission" date="2019-09" db="EMBL/GenBank/DDBJ databases">
        <title>Draft genome sequences of 48 bacterial type strains from the CCUG.</title>
        <authorList>
            <person name="Tunovic T."/>
            <person name="Pineiro-Iglesias B."/>
            <person name="Unosson C."/>
            <person name="Inganas E."/>
            <person name="Ohlen M."/>
            <person name="Cardew S."/>
            <person name="Jensie-Markopoulos S."/>
            <person name="Salva-Serra F."/>
            <person name="Jaen-Luchoro D."/>
            <person name="Karlsson R."/>
            <person name="Svensson-Stadler L."/>
            <person name="Chun J."/>
            <person name="Moore E."/>
        </authorList>
    </citation>
    <scope>NUCLEOTIDE SEQUENCE [LARGE SCALE GENOMIC DNA]</scope>
    <source>
        <strain evidence="1 2">CCUG 48643</strain>
    </source>
</reference>
<gene>
    <name evidence="1" type="ORF">F7Q91_09480</name>
</gene>